<comment type="caution">
    <text evidence="2">The sequence shown here is derived from an EMBL/GenBank/DDBJ whole genome shotgun (WGS) entry which is preliminary data.</text>
</comment>
<evidence type="ECO:0000313" key="3">
    <source>
        <dbReference type="Proteomes" id="UP000236959"/>
    </source>
</evidence>
<dbReference type="RefSeq" id="WP_146048535.1">
    <property type="nucleotide sequence ID" value="NZ_PPCN01000002.1"/>
</dbReference>
<organism evidence="2 3">
    <name type="scientific">Roseibium marinum</name>
    <dbReference type="NCBI Taxonomy" id="281252"/>
    <lineage>
        <taxon>Bacteria</taxon>
        <taxon>Pseudomonadati</taxon>
        <taxon>Pseudomonadota</taxon>
        <taxon>Alphaproteobacteria</taxon>
        <taxon>Hyphomicrobiales</taxon>
        <taxon>Stappiaceae</taxon>
        <taxon>Roseibium</taxon>
    </lineage>
</organism>
<accession>A0A2S3UYR6</accession>
<keyword evidence="3" id="KW-1185">Reference proteome</keyword>
<protein>
    <recommendedName>
        <fullName evidence="1">BBC1/AIM3 cysteine proteinase-fold domain-containing protein</fullName>
    </recommendedName>
</protein>
<feature type="domain" description="BBC1/AIM3 cysteine proteinase-fold" evidence="1">
    <location>
        <begin position="5"/>
        <end position="138"/>
    </location>
</feature>
<dbReference type="EMBL" id="PPCN01000002">
    <property type="protein sequence ID" value="POF32795.1"/>
    <property type="molecule type" value="Genomic_DNA"/>
</dbReference>
<proteinExistence type="predicted"/>
<dbReference type="Pfam" id="PF25459">
    <property type="entry name" value="AIM3_BBC1_C"/>
    <property type="match status" value="1"/>
</dbReference>
<evidence type="ECO:0000259" key="1">
    <source>
        <dbReference type="Pfam" id="PF25459"/>
    </source>
</evidence>
<dbReference type="InterPro" id="IPR057402">
    <property type="entry name" value="AIM3_BBC1_C"/>
</dbReference>
<dbReference type="AlphaFoldDB" id="A0A2S3UYR6"/>
<sequence>MPDVTEQQARRLIAFATQRMGQVEGNGQCWTLVDNGFRSVGFHKPSATYRWGRVVEQLANARPGDVFQFSNFRVAVRIESADGSWTEATQSRGAPRHTAILESIDANGVATFLESNVNDSFDVQRNRFHVRTADLEEGGDRTTVRVSGSFTIYRPQVSE</sequence>
<name>A0A2S3UYR6_9HYPH</name>
<reference evidence="2 3" key="1">
    <citation type="submission" date="2018-01" db="EMBL/GenBank/DDBJ databases">
        <title>Genomic Encyclopedia of Archaeal and Bacterial Type Strains, Phase II (KMG-II): from individual species to whole genera.</title>
        <authorList>
            <person name="Goeker M."/>
        </authorList>
    </citation>
    <scope>NUCLEOTIDE SEQUENCE [LARGE SCALE GENOMIC DNA]</scope>
    <source>
        <strain evidence="2 3">DSM 17023</strain>
    </source>
</reference>
<evidence type="ECO:0000313" key="2">
    <source>
        <dbReference type="EMBL" id="POF32795.1"/>
    </source>
</evidence>
<gene>
    <name evidence="2" type="ORF">CLV41_102200</name>
</gene>
<dbReference type="OrthoDB" id="7676760at2"/>
<dbReference type="Proteomes" id="UP000236959">
    <property type="component" value="Unassembled WGS sequence"/>
</dbReference>